<protein>
    <submittedName>
        <fullName evidence="2">Uncharacterized protein</fullName>
    </submittedName>
</protein>
<keyword evidence="3" id="KW-1185">Reference proteome</keyword>
<evidence type="ECO:0000256" key="1">
    <source>
        <dbReference type="SAM" id="MobiDB-lite"/>
    </source>
</evidence>
<evidence type="ECO:0000313" key="3">
    <source>
        <dbReference type="Proteomes" id="UP000314294"/>
    </source>
</evidence>
<dbReference type="Proteomes" id="UP000314294">
    <property type="component" value="Unassembled WGS sequence"/>
</dbReference>
<organism evidence="2 3">
    <name type="scientific">Liparis tanakae</name>
    <name type="common">Tanaka's snailfish</name>
    <dbReference type="NCBI Taxonomy" id="230148"/>
    <lineage>
        <taxon>Eukaryota</taxon>
        <taxon>Metazoa</taxon>
        <taxon>Chordata</taxon>
        <taxon>Craniata</taxon>
        <taxon>Vertebrata</taxon>
        <taxon>Euteleostomi</taxon>
        <taxon>Actinopterygii</taxon>
        <taxon>Neopterygii</taxon>
        <taxon>Teleostei</taxon>
        <taxon>Neoteleostei</taxon>
        <taxon>Acanthomorphata</taxon>
        <taxon>Eupercaria</taxon>
        <taxon>Perciformes</taxon>
        <taxon>Cottioidei</taxon>
        <taxon>Cottales</taxon>
        <taxon>Liparidae</taxon>
        <taxon>Liparis</taxon>
    </lineage>
</organism>
<dbReference type="AlphaFoldDB" id="A0A4Z2H873"/>
<gene>
    <name evidence="2" type="ORF">EYF80_027811</name>
</gene>
<feature type="region of interest" description="Disordered" evidence="1">
    <location>
        <begin position="60"/>
        <end position="81"/>
    </location>
</feature>
<evidence type="ECO:0000313" key="2">
    <source>
        <dbReference type="EMBL" id="TNN61976.1"/>
    </source>
</evidence>
<reference evidence="2 3" key="1">
    <citation type="submission" date="2019-03" db="EMBL/GenBank/DDBJ databases">
        <title>First draft genome of Liparis tanakae, snailfish: a comprehensive survey of snailfish specific genes.</title>
        <authorList>
            <person name="Kim W."/>
            <person name="Song I."/>
            <person name="Jeong J.-H."/>
            <person name="Kim D."/>
            <person name="Kim S."/>
            <person name="Ryu S."/>
            <person name="Song J.Y."/>
            <person name="Lee S.K."/>
        </authorList>
    </citation>
    <scope>NUCLEOTIDE SEQUENCE [LARGE SCALE GENOMIC DNA]</scope>
    <source>
        <tissue evidence="2">Muscle</tissue>
    </source>
</reference>
<accession>A0A4Z2H873</accession>
<comment type="caution">
    <text evidence="2">The sequence shown here is derived from an EMBL/GenBank/DDBJ whole genome shotgun (WGS) entry which is preliminary data.</text>
</comment>
<sequence length="81" mass="8920">MEGLGVLTLGCMTNSESSTAGKRGSSKSRPLCKHCLFRVEYCCPSKAFTEVNILQPWNDQEERGSDHTNASHRTSITWVSG</sequence>
<feature type="compositionally biased region" description="Polar residues" evidence="1">
    <location>
        <begin position="67"/>
        <end position="81"/>
    </location>
</feature>
<name>A0A4Z2H873_9TELE</name>
<dbReference type="EMBL" id="SRLO01000304">
    <property type="protein sequence ID" value="TNN61976.1"/>
    <property type="molecule type" value="Genomic_DNA"/>
</dbReference>
<proteinExistence type="predicted"/>